<name>A0A368KPG6_9BACT</name>
<proteinExistence type="predicted"/>
<dbReference type="Pfam" id="PF23140">
    <property type="entry name" value="Gp80"/>
    <property type="match status" value="1"/>
</dbReference>
<evidence type="ECO:0000313" key="2">
    <source>
        <dbReference type="EMBL" id="RCS42316.1"/>
    </source>
</evidence>
<gene>
    <name evidence="2" type="ORF">DTL42_19450</name>
</gene>
<evidence type="ECO:0000313" key="3">
    <source>
        <dbReference type="Proteomes" id="UP000253562"/>
    </source>
</evidence>
<sequence>MDSIAPIEQSGLSYIGNNTYHPTPDLTSYIDDSLPIRLALNLDSTAGHTPDAGMTLIGEVTSTVGRDAGIRIYQDDSSIDASESTGTRGFTPSSTSGRITGTIILAPPRDDAPSSLTVAAVSELSSGNSGTVSVAAPSGTTTGSLLLAMIEWDSYAGSITPVSDWEELVLDISDSNRDFWVGYRIVEGGDPDPYTWNFGTVRRHAAVILRLEGFVDSPSIIASAGSFYSSGSVYSFLTPTIEATSPPYGFVYFALFASDAMGYISPPESGELVAYAEQPGNDASINAFLGKIAQRASGTTPARNISVRSSTDALAVTVAVQILAAAINGSAELTATSTIVVDAIVIPEISSHLTATASASATASVSGAPVDGQADLEGEGFVTAEGSITTFLGSGFSPYLSEKMLEMTFRGIPFTPVTTVYLAFCTSDESSITELPAVNGYSRQVVSFGAPENSGTKTQVTNVNSLTFGPATTAWPDITHYQLRDAPTGGNLLYQFPISPWRDNIDGDVFSFDPNGLRVQLD</sequence>
<accession>A0A368KPG6</accession>
<dbReference type="EMBL" id="QPEX01000042">
    <property type="protein sequence ID" value="RCS42316.1"/>
    <property type="molecule type" value="Genomic_DNA"/>
</dbReference>
<dbReference type="AlphaFoldDB" id="A0A368KPG6"/>
<reference evidence="2 3" key="1">
    <citation type="submission" date="2018-07" db="EMBL/GenBank/DDBJ databases">
        <title>Comparative genomes isolates from brazilian mangrove.</title>
        <authorList>
            <person name="De Araujo J.E."/>
            <person name="Taketani R.G."/>
            <person name="Silva M.C.P."/>
            <person name="Lourenco M.V."/>
            <person name="Oliveira V.M."/>
            <person name="Andreote F.D."/>
        </authorList>
    </citation>
    <scope>NUCLEOTIDE SEQUENCE [LARGE SCALE GENOMIC DNA]</scope>
    <source>
        <strain evidence="2 3">HEX PRIS-MGV</strain>
    </source>
</reference>
<dbReference type="Proteomes" id="UP000253562">
    <property type="component" value="Unassembled WGS sequence"/>
</dbReference>
<feature type="region of interest" description="Disordered" evidence="1">
    <location>
        <begin position="75"/>
        <end position="100"/>
    </location>
</feature>
<evidence type="ECO:0000256" key="1">
    <source>
        <dbReference type="SAM" id="MobiDB-lite"/>
    </source>
</evidence>
<feature type="compositionally biased region" description="Polar residues" evidence="1">
    <location>
        <begin position="75"/>
        <end position="99"/>
    </location>
</feature>
<organism evidence="2 3">
    <name type="scientific">Bremerella cremea</name>
    <dbReference type="NCBI Taxonomy" id="1031537"/>
    <lineage>
        <taxon>Bacteria</taxon>
        <taxon>Pseudomonadati</taxon>
        <taxon>Planctomycetota</taxon>
        <taxon>Planctomycetia</taxon>
        <taxon>Pirellulales</taxon>
        <taxon>Pirellulaceae</taxon>
        <taxon>Bremerella</taxon>
    </lineage>
</organism>
<protein>
    <submittedName>
        <fullName evidence="2">Uncharacterized protein</fullName>
    </submittedName>
</protein>
<dbReference type="InterPro" id="IPR056908">
    <property type="entry name" value="Gp80-like"/>
</dbReference>
<comment type="caution">
    <text evidence="2">The sequence shown here is derived from an EMBL/GenBank/DDBJ whole genome shotgun (WGS) entry which is preliminary data.</text>
</comment>